<feature type="modified residue" description="N6-(pyridoxal phosphate)lysine" evidence="5">
    <location>
        <position position="74"/>
    </location>
</feature>
<evidence type="ECO:0000259" key="8">
    <source>
        <dbReference type="Pfam" id="PF02784"/>
    </source>
</evidence>
<evidence type="ECO:0000313" key="9">
    <source>
        <dbReference type="EMBL" id="MFD0897884.1"/>
    </source>
</evidence>
<evidence type="ECO:0000256" key="4">
    <source>
        <dbReference type="ARBA" id="ARBA00023239"/>
    </source>
</evidence>
<feature type="binding site" evidence="5">
    <location>
        <position position="369"/>
    </location>
    <ligand>
        <name>substrate</name>
    </ligand>
</feature>
<evidence type="ECO:0000256" key="6">
    <source>
        <dbReference type="NCBIfam" id="TIGR01048"/>
    </source>
</evidence>
<dbReference type="Gene3D" id="2.40.37.10">
    <property type="entry name" value="Lyase, Ornithine Decarboxylase, Chain A, domain 1"/>
    <property type="match status" value="1"/>
</dbReference>
<comment type="catalytic activity">
    <reaction evidence="5 7">
        <text>meso-2,6-diaminopimelate + H(+) = L-lysine + CO2</text>
        <dbReference type="Rhea" id="RHEA:15101"/>
        <dbReference type="ChEBI" id="CHEBI:15378"/>
        <dbReference type="ChEBI" id="CHEBI:16526"/>
        <dbReference type="ChEBI" id="CHEBI:32551"/>
        <dbReference type="ChEBI" id="CHEBI:57791"/>
        <dbReference type="EC" id="4.1.1.20"/>
    </reaction>
</comment>
<dbReference type="CDD" id="cd06828">
    <property type="entry name" value="PLPDE_III_DapDC"/>
    <property type="match status" value="1"/>
</dbReference>
<accession>A0ABW3EGA3</accession>
<sequence length="445" mass="48219">MKGVDVLSYYHYGTQTTNQAGHLSIGGVDTLALVQKYGTPVMVYDVALIKQRIAEFKQVFEQAGVAYKVTYASKAFAAIAMYQLLAEQGVGCDVVSGGEIYTAQQAGFPMATASFHGNNKSRAELEYAVTAGVGTIVLDNFHEIDLLNQVLTEKDQTIAVLLRISPGISAHTHEYIMTGQEDSKFGFDLKSGQATQAFEKVQALPRLNLLGVHCHIGSQIFETKGFEMAAKAMIELLAQWATSGFTAQVLNLGGGFGVRYTEEDQPLAPQEYVRDIVKVVKAAATAAQLPLPEIWIEPGRSMVAEAGTTLYTIGSRKDLPNIRHYVAVDGGMGDNIRPALYEAKYSAVLANAPEAAPVETVAIAGKYCESGDMLLWDLPLPQTKPGDVLAMFVTGAYGYSMASNYNRNPRPAVVFVENGRARLVIKRESYADMAQLDVNESPSHL</sequence>
<dbReference type="SUPFAM" id="SSF51419">
    <property type="entry name" value="PLP-binding barrel"/>
    <property type="match status" value="1"/>
</dbReference>
<feature type="binding site" evidence="5">
    <location>
        <begin position="297"/>
        <end position="300"/>
    </location>
    <ligand>
        <name>pyridoxal 5'-phosphate</name>
        <dbReference type="ChEBI" id="CHEBI:597326"/>
    </ligand>
</feature>
<dbReference type="SUPFAM" id="SSF50621">
    <property type="entry name" value="Alanine racemase C-terminal domain-like"/>
    <property type="match status" value="1"/>
</dbReference>
<feature type="binding site" evidence="5">
    <location>
        <position position="300"/>
    </location>
    <ligand>
        <name>substrate</name>
    </ligand>
</feature>
<dbReference type="HAMAP" id="MF_02120">
    <property type="entry name" value="LysA"/>
    <property type="match status" value="1"/>
</dbReference>
<feature type="binding site" evidence="5">
    <location>
        <position position="341"/>
    </location>
    <ligand>
        <name>substrate</name>
    </ligand>
</feature>
<keyword evidence="4 5" id="KW-0456">Lyase</keyword>
<comment type="pathway">
    <text evidence="5 7">Amino-acid biosynthesis; L-lysine biosynthesis via DAP pathway; L-lysine from DL-2,6-diaminopimelate: step 1/1.</text>
</comment>
<gene>
    <name evidence="5 9" type="primary">lysA</name>
    <name evidence="9" type="ORF">ACFQZ7_09135</name>
</gene>
<dbReference type="InterPro" id="IPR000183">
    <property type="entry name" value="Orn/DAP/Arg_de-COase"/>
</dbReference>
<dbReference type="NCBIfam" id="TIGR01048">
    <property type="entry name" value="lysA"/>
    <property type="match status" value="1"/>
</dbReference>
<feature type="binding site" evidence="5">
    <location>
        <position position="397"/>
    </location>
    <ligand>
        <name>substrate</name>
    </ligand>
</feature>
<dbReference type="EC" id="4.1.1.20" evidence="5 6"/>
<dbReference type="PRINTS" id="PR01181">
    <property type="entry name" value="DAPDCRBXLASE"/>
</dbReference>
<dbReference type="Gene3D" id="3.20.20.10">
    <property type="entry name" value="Alanine racemase"/>
    <property type="match status" value="1"/>
</dbReference>
<evidence type="ECO:0000256" key="7">
    <source>
        <dbReference type="RuleBase" id="RU003738"/>
    </source>
</evidence>
<evidence type="ECO:0000256" key="1">
    <source>
        <dbReference type="ARBA" id="ARBA00001933"/>
    </source>
</evidence>
<comment type="subunit">
    <text evidence="5">Homodimer.</text>
</comment>
<protein>
    <recommendedName>
        <fullName evidence="5 6">Diaminopimelate decarboxylase</fullName>
        <shortName evidence="5">DAP decarboxylase</shortName>
        <shortName evidence="5">DAPDC</shortName>
        <ecNumber evidence="5 6">4.1.1.20</ecNumber>
    </recommendedName>
</protein>
<dbReference type="InterPro" id="IPR002986">
    <property type="entry name" value="DAP_deCOOHase_LysA"/>
</dbReference>
<dbReference type="EMBL" id="JBHTIO010000042">
    <property type="protein sequence ID" value="MFD0897884.1"/>
    <property type="molecule type" value="Genomic_DNA"/>
</dbReference>
<comment type="cofactor">
    <cofactor evidence="1 5 7">
        <name>pyridoxal 5'-phosphate</name>
        <dbReference type="ChEBI" id="CHEBI:597326"/>
    </cofactor>
</comment>
<keyword evidence="10" id="KW-1185">Reference proteome</keyword>
<evidence type="ECO:0000256" key="5">
    <source>
        <dbReference type="HAMAP-Rule" id="MF_02120"/>
    </source>
</evidence>
<keyword evidence="2 5" id="KW-0210">Decarboxylase</keyword>
<evidence type="ECO:0000256" key="3">
    <source>
        <dbReference type="ARBA" id="ARBA00022898"/>
    </source>
</evidence>
<comment type="similarity">
    <text evidence="5">Belongs to the Orn/Lys/Arg decarboxylase class-II family. LysA subfamily.</text>
</comment>
<dbReference type="PANTHER" id="PTHR43727">
    <property type="entry name" value="DIAMINOPIMELATE DECARBOXYLASE"/>
    <property type="match status" value="1"/>
</dbReference>
<dbReference type="Pfam" id="PF02784">
    <property type="entry name" value="Orn_Arg_deC_N"/>
    <property type="match status" value="1"/>
</dbReference>
<dbReference type="InterPro" id="IPR022644">
    <property type="entry name" value="De-COase2_N"/>
</dbReference>
<feature type="binding site" evidence="5">
    <location>
        <position position="255"/>
    </location>
    <ligand>
        <name>pyridoxal 5'-phosphate</name>
        <dbReference type="ChEBI" id="CHEBI:597326"/>
    </ligand>
</feature>
<feature type="binding site" evidence="5">
    <location>
        <position position="337"/>
    </location>
    <ligand>
        <name>substrate</name>
    </ligand>
</feature>
<reference evidence="10" key="1">
    <citation type="journal article" date="2019" name="Int. J. Syst. Evol. Microbiol.">
        <title>The Global Catalogue of Microorganisms (GCM) 10K type strain sequencing project: providing services to taxonomists for standard genome sequencing and annotation.</title>
        <authorList>
            <consortium name="The Broad Institute Genomics Platform"/>
            <consortium name="The Broad Institute Genome Sequencing Center for Infectious Disease"/>
            <person name="Wu L."/>
            <person name="Ma J."/>
        </authorList>
    </citation>
    <scope>NUCLEOTIDE SEQUENCE [LARGE SCALE GENOMIC DNA]</scope>
    <source>
        <strain evidence="10">CCM 8925</strain>
    </source>
</reference>
<evidence type="ECO:0000256" key="2">
    <source>
        <dbReference type="ARBA" id="ARBA00022793"/>
    </source>
</evidence>
<comment type="caution">
    <text evidence="9">The sequence shown here is derived from an EMBL/GenBank/DDBJ whole genome shotgun (WGS) entry which is preliminary data.</text>
</comment>
<dbReference type="InterPro" id="IPR029066">
    <property type="entry name" value="PLP-binding_barrel"/>
</dbReference>
<organism evidence="9 10">
    <name type="scientific">Loigolactobacillus binensis</name>
    <dbReference type="NCBI Taxonomy" id="2559922"/>
    <lineage>
        <taxon>Bacteria</taxon>
        <taxon>Bacillati</taxon>
        <taxon>Bacillota</taxon>
        <taxon>Bacilli</taxon>
        <taxon>Lactobacillales</taxon>
        <taxon>Lactobacillaceae</taxon>
        <taxon>Loigolactobacillus</taxon>
    </lineage>
</organism>
<proteinExistence type="inferred from homology"/>
<keyword evidence="5 7" id="KW-0457">Lysine biosynthesis</keyword>
<comment type="function">
    <text evidence="5">Specifically catalyzes the decarboxylation of meso-diaminopimelate (meso-DAP) to L-lysine.</text>
</comment>
<dbReference type="InterPro" id="IPR009006">
    <property type="entry name" value="Ala_racemase/Decarboxylase_C"/>
</dbReference>
<feature type="domain" description="Orn/DAP/Arg decarboxylase 2 N-terminal" evidence="8">
    <location>
        <begin position="48"/>
        <end position="304"/>
    </location>
</feature>
<dbReference type="PANTHER" id="PTHR43727:SF2">
    <property type="entry name" value="GROUP IV DECARBOXYLASE"/>
    <property type="match status" value="1"/>
</dbReference>
<dbReference type="Proteomes" id="UP001597104">
    <property type="component" value="Unassembled WGS sequence"/>
</dbReference>
<dbReference type="RefSeq" id="WP_137638189.1">
    <property type="nucleotide sequence ID" value="NZ_BJDN01000019.1"/>
</dbReference>
<dbReference type="PRINTS" id="PR01179">
    <property type="entry name" value="ODADCRBXLASE"/>
</dbReference>
<keyword evidence="3 5" id="KW-0663">Pyridoxal phosphate</keyword>
<evidence type="ECO:0000313" key="10">
    <source>
        <dbReference type="Proteomes" id="UP001597104"/>
    </source>
</evidence>
<dbReference type="GO" id="GO:0008836">
    <property type="term" value="F:diaminopimelate decarboxylase activity"/>
    <property type="evidence" value="ECO:0007669"/>
    <property type="project" value="UniProtKB-EC"/>
</dbReference>
<name>A0ABW3EGA3_9LACO</name>
<feature type="binding site" evidence="5">
    <location>
        <position position="397"/>
    </location>
    <ligand>
        <name>pyridoxal 5'-phosphate</name>
        <dbReference type="ChEBI" id="CHEBI:597326"/>
    </ligand>
</feature>
<keyword evidence="5" id="KW-0028">Amino-acid biosynthesis</keyword>